<evidence type="ECO:0000256" key="1">
    <source>
        <dbReference type="ARBA" id="ARBA00022490"/>
    </source>
</evidence>
<evidence type="ECO:0000313" key="5">
    <source>
        <dbReference type="Proteomes" id="UP000035860"/>
    </source>
</evidence>
<dbReference type="eggNOG" id="COG3161">
    <property type="taxonomic scope" value="Bacteria"/>
</dbReference>
<dbReference type="Pfam" id="PF04345">
    <property type="entry name" value="Chor_lyase"/>
    <property type="match status" value="1"/>
</dbReference>
<dbReference type="Proteomes" id="UP000035860">
    <property type="component" value="Unassembled WGS sequence"/>
</dbReference>
<dbReference type="EMBL" id="AOMT01000010">
    <property type="protein sequence ID" value="KDN25538.1"/>
    <property type="molecule type" value="Genomic_DNA"/>
</dbReference>
<protein>
    <submittedName>
        <fullName evidence="4">Chorismate lyase</fullName>
    </submittedName>
</protein>
<dbReference type="GO" id="GO:0005829">
    <property type="term" value="C:cytosol"/>
    <property type="evidence" value="ECO:0007669"/>
    <property type="project" value="TreeGrafter"/>
</dbReference>
<reference evidence="4 5" key="1">
    <citation type="journal article" date="2014" name="Genome Announc.">
        <title>Draft Genome Sequence of Moraxella bovoculi Strain 237T (ATCC BAA-1259T) Isolated from a Calf with Infectious Bovine Keratoconjunctivitis.</title>
        <authorList>
            <person name="Calcutt M.J."/>
            <person name="Foecking M.F."/>
            <person name="Martin N.T."/>
            <person name="Mhlanga-Mutangadura T."/>
            <person name="Reilly T.J."/>
        </authorList>
    </citation>
    <scope>NUCLEOTIDE SEQUENCE [LARGE SCALE GENOMIC DNA]</scope>
    <source>
        <strain evidence="4 5">237</strain>
    </source>
</reference>
<gene>
    <name evidence="4" type="ORF">MBO_03067</name>
</gene>
<keyword evidence="1" id="KW-0963">Cytoplasm</keyword>
<evidence type="ECO:0000313" key="4">
    <source>
        <dbReference type="EMBL" id="KDN25538.1"/>
    </source>
</evidence>
<accession>A0A066UMU5</accession>
<sequence length="150" mass="17376">MNPPDYLIPYLTAEGSLTALLEAKSGQSLRVQVIKEGYQAIDLCHKKLLNLPSHRPALAWVREVLLFGSSESAWVRAKSVFPVNSLVGDAKRLRHLKRTPIGYVMFKKNRKLPYDRYIFCYDGRYGRATVYDWHGRKLLIEEHFLDAFHQ</sequence>
<dbReference type="OrthoDB" id="9789493at2"/>
<dbReference type="Gene3D" id="3.40.1410.10">
    <property type="entry name" value="Chorismate lyase-like"/>
    <property type="match status" value="1"/>
</dbReference>
<dbReference type="GO" id="GO:0006744">
    <property type="term" value="P:ubiquinone biosynthetic process"/>
    <property type="evidence" value="ECO:0007669"/>
    <property type="project" value="UniProtKB-KW"/>
</dbReference>
<dbReference type="PANTHER" id="PTHR38683">
    <property type="entry name" value="CHORISMATE PYRUVATE-LYASE"/>
    <property type="match status" value="1"/>
</dbReference>
<organism evidence="4 5">
    <name type="scientific">Moraxella bovoculi 237</name>
    <dbReference type="NCBI Taxonomy" id="743974"/>
    <lineage>
        <taxon>Bacteria</taxon>
        <taxon>Pseudomonadati</taxon>
        <taxon>Pseudomonadota</taxon>
        <taxon>Gammaproteobacteria</taxon>
        <taxon>Moraxellales</taxon>
        <taxon>Moraxellaceae</taxon>
        <taxon>Moraxella</taxon>
    </lineage>
</organism>
<keyword evidence="3 4" id="KW-0456">Lyase</keyword>
<comment type="caution">
    <text evidence="4">The sequence shown here is derived from an EMBL/GenBank/DDBJ whole genome shotgun (WGS) entry which is preliminary data.</text>
</comment>
<dbReference type="AlphaFoldDB" id="A0A066UMU5"/>
<dbReference type="GO" id="GO:0008813">
    <property type="term" value="F:chorismate lyase activity"/>
    <property type="evidence" value="ECO:0007669"/>
    <property type="project" value="InterPro"/>
</dbReference>
<dbReference type="InterPro" id="IPR007440">
    <property type="entry name" value="Chorismate--pyruvate_lyase"/>
</dbReference>
<dbReference type="PANTHER" id="PTHR38683:SF1">
    <property type="entry name" value="CHORISMATE PYRUVATE-LYASE"/>
    <property type="match status" value="1"/>
</dbReference>
<evidence type="ECO:0000256" key="3">
    <source>
        <dbReference type="ARBA" id="ARBA00023239"/>
    </source>
</evidence>
<dbReference type="RefSeq" id="WP_036363467.1">
    <property type="nucleotide sequence ID" value="NZ_AOMT01000010.1"/>
</dbReference>
<keyword evidence="5" id="KW-1185">Reference proteome</keyword>
<dbReference type="SUPFAM" id="SSF64288">
    <property type="entry name" value="Chorismate lyase-like"/>
    <property type="match status" value="1"/>
</dbReference>
<name>A0A066UMU5_9GAMM</name>
<dbReference type="InterPro" id="IPR028978">
    <property type="entry name" value="Chorismate_lyase_/UTRA_dom_sf"/>
</dbReference>
<proteinExistence type="predicted"/>
<evidence type="ECO:0000256" key="2">
    <source>
        <dbReference type="ARBA" id="ARBA00022688"/>
    </source>
</evidence>
<keyword evidence="2" id="KW-0831">Ubiquinone biosynthesis</keyword>